<dbReference type="PANTHER" id="PTHR12558">
    <property type="entry name" value="CELL DIVISION CYCLE 16,23,27"/>
    <property type="match status" value="1"/>
</dbReference>
<feature type="signal peptide" evidence="4">
    <location>
        <begin position="1"/>
        <end position="29"/>
    </location>
</feature>
<dbReference type="RefSeq" id="WP_237382001.1">
    <property type="nucleotide sequence ID" value="NZ_CP071793.1"/>
</dbReference>
<organism evidence="5 6">
    <name type="scientific">Sulfidibacter corallicola</name>
    <dbReference type="NCBI Taxonomy" id="2818388"/>
    <lineage>
        <taxon>Bacteria</taxon>
        <taxon>Pseudomonadati</taxon>
        <taxon>Acidobacteriota</taxon>
        <taxon>Holophagae</taxon>
        <taxon>Acanthopleuribacterales</taxon>
        <taxon>Acanthopleuribacteraceae</taxon>
        <taxon>Sulfidibacter</taxon>
    </lineage>
</organism>
<dbReference type="Proteomes" id="UP000663929">
    <property type="component" value="Chromosome"/>
</dbReference>
<evidence type="ECO:0000256" key="2">
    <source>
        <dbReference type="ARBA" id="ARBA00022803"/>
    </source>
</evidence>
<dbReference type="Pfam" id="PF07719">
    <property type="entry name" value="TPR_2"/>
    <property type="match status" value="1"/>
</dbReference>
<sequence length="334" mass="37315">MARSLLTTATTLILVLMLISSWTSMPSFAGETGPDWSHIETLLETHPDRALDLLDKWEAQPDTVGRVLTLQTRAYTRMKRAKEAIATGKKAISQAPDTAQAHLAYANALLLRISKEPMFAMANTGRYLKSLDRAIDLEPTEGEAWIHKAMFYLEAPAIAGGSKAKAVNIQEKLAKISEPHAILVQLAILAKEDKTKEQEPLLERLLVLDPESSAFAVRYGDYLRRHERHAEAIAVYGPRTAEEPDDWRLLFGLASARISGRQDVARGVREMTRYAERKPEYARGPSSASAWVWVGWGHYIEGDSDRARAAYEKALELDPKHRSAKEKLAELESN</sequence>
<keyword evidence="2 3" id="KW-0802">TPR repeat</keyword>
<dbReference type="InterPro" id="IPR011990">
    <property type="entry name" value="TPR-like_helical_dom_sf"/>
</dbReference>
<name>A0A8A4TRT8_SULCO</name>
<evidence type="ECO:0000313" key="6">
    <source>
        <dbReference type="Proteomes" id="UP000663929"/>
    </source>
</evidence>
<dbReference type="PROSITE" id="PS50005">
    <property type="entry name" value="TPR"/>
    <property type="match status" value="1"/>
</dbReference>
<protein>
    <submittedName>
        <fullName evidence="5">Tetratricopeptide repeat protein</fullName>
    </submittedName>
</protein>
<dbReference type="EMBL" id="CP071793">
    <property type="protein sequence ID" value="QTD51884.1"/>
    <property type="molecule type" value="Genomic_DNA"/>
</dbReference>
<evidence type="ECO:0000313" key="5">
    <source>
        <dbReference type="EMBL" id="QTD51884.1"/>
    </source>
</evidence>
<accession>A0A8A4TRT8</accession>
<dbReference type="KEGG" id="scor:J3U87_05380"/>
<feature type="repeat" description="TPR" evidence="3">
    <location>
        <begin position="288"/>
        <end position="321"/>
    </location>
</feature>
<dbReference type="SMART" id="SM00028">
    <property type="entry name" value="TPR"/>
    <property type="match status" value="2"/>
</dbReference>
<dbReference type="SUPFAM" id="SSF48452">
    <property type="entry name" value="TPR-like"/>
    <property type="match status" value="1"/>
</dbReference>
<reference evidence="5" key="1">
    <citation type="submission" date="2021-03" db="EMBL/GenBank/DDBJ databases">
        <title>Acanthopleuribacteraceae sp. M133.</title>
        <authorList>
            <person name="Wang G."/>
        </authorList>
    </citation>
    <scope>NUCLEOTIDE SEQUENCE</scope>
    <source>
        <strain evidence="5">M133</strain>
    </source>
</reference>
<keyword evidence="6" id="KW-1185">Reference proteome</keyword>
<evidence type="ECO:0000256" key="3">
    <source>
        <dbReference type="PROSITE-ProRule" id="PRU00339"/>
    </source>
</evidence>
<dbReference type="Gene3D" id="1.25.40.10">
    <property type="entry name" value="Tetratricopeptide repeat domain"/>
    <property type="match status" value="2"/>
</dbReference>
<keyword evidence="1" id="KW-0677">Repeat</keyword>
<feature type="chain" id="PRO_5035233032" evidence="4">
    <location>
        <begin position="30"/>
        <end position="334"/>
    </location>
</feature>
<dbReference type="InterPro" id="IPR019734">
    <property type="entry name" value="TPR_rpt"/>
</dbReference>
<dbReference type="AlphaFoldDB" id="A0A8A4TRT8"/>
<dbReference type="InterPro" id="IPR013105">
    <property type="entry name" value="TPR_2"/>
</dbReference>
<gene>
    <name evidence="5" type="ORF">J3U87_05380</name>
</gene>
<proteinExistence type="predicted"/>
<dbReference type="Pfam" id="PF13432">
    <property type="entry name" value="TPR_16"/>
    <property type="match status" value="1"/>
</dbReference>
<evidence type="ECO:0000256" key="1">
    <source>
        <dbReference type="ARBA" id="ARBA00022737"/>
    </source>
</evidence>
<dbReference type="GO" id="GO:0051301">
    <property type="term" value="P:cell division"/>
    <property type="evidence" value="ECO:0007669"/>
    <property type="project" value="TreeGrafter"/>
</dbReference>
<keyword evidence="4" id="KW-0732">Signal</keyword>
<evidence type="ECO:0000256" key="4">
    <source>
        <dbReference type="SAM" id="SignalP"/>
    </source>
</evidence>
<dbReference type="PANTHER" id="PTHR12558:SF44">
    <property type="entry name" value="TETRATRICOPEPTIDE REPEAT-CONTAINING PROTEIN"/>
    <property type="match status" value="1"/>
</dbReference>